<keyword evidence="2" id="KW-1185">Reference proteome</keyword>
<organism evidence="1 2">
    <name type="scientific">Colletotrichum lupini</name>
    <dbReference type="NCBI Taxonomy" id="145971"/>
    <lineage>
        <taxon>Eukaryota</taxon>
        <taxon>Fungi</taxon>
        <taxon>Dikarya</taxon>
        <taxon>Ascomycota</taxon>
        <taxon>Pezizomycotina</taxon>
        <taxon>Sordariomycetes</taxon>
        <taxon>Hypocreomycetidae</taxon>
        <taxon>Glomerellales</taxon>
        <taxon>Glomerellaceae</taxon>
        <taxon>Colletotrichum</taxon>
        <taxon>Colletotrichum acutatum species complex</taxon>
    </lineage>
</organism>
<dbReference type="Proteomes" id="UP000830671">
    <property type="component" value="Chromosome 5"/>
</dbReference>
<reference evidence="1" key="1">
    <citation type="journal article" date="2021" name="Mol. Plant Microbe Interact.">
        <title>Complete Genome Sequence of the Plant-Pathogenic Fungus Colletotrichum lupini.</title>
        <authorList>
            <person name="Baroncelli R."/>
            <person name="Pensec F."/>
            <person name="Da Lio D."/>
            <person name="Boufleur T."/>
            <person name="Vicente I."/>
            <person name="Sarrocco S."/>
            <person name="Picot A."/>
            <person name="Baraldi E."/>
            <person name="Sukno S."/>
            <person name="Thon M."/>
            <person name="Le Floch G."/>
        </authorList>
    </citation>
    <scope>NUCLEOTIDE SEQUENCE</scope>
    <source>
        <strain evidence="1">IMI 504893</strain>
    </source>
</reference>
<name>A0A9Q8SWT3_9PEZI</name>
<dbReference type="RefSeq" id="XP_049146619.1">
    <property type="nucleotide sequence ID" value="XM_049289474.1"/>
</dbReference>
<evidence type="ECO:0000313" key="2">
    <source>
        <dbReference type="Proteomes" id="UP000830671"/>
    </source>
</evidence>
<evidence type="ECO:0000313" key="1">
    <source>
        <dbReference type="EMBL" id="UQC85002.1"/>
    </source>
</evidence>
<dbReference type="GeneID" id="73344484"/>
<dbReference type="EMBL" id="CP019477">
    <property type="protein sequence ID" value="UQC85002.1"/>
    <property type="molecule type" value="Genomic_DNA"/>
</dbReference>
<dbReference type="KEGG" id="clup:CLUP02_10498"/>
<gene>
    <name evidence="1" type="ORF">CLUP02_10498</name>
</gene>
<proteinExistence type="predicted"/>
<sequence>MAMTASASALWEKGTDRLYGWLCWDSGSKAFRDGPSASSKRLELLLLANLLLLDVLHFPRQSSMNVNGSPLIPRKEPQLHLLDVIDVSVRKGSESSSLAGLELVLLQLCI</sequence>
<accession>A0A9Q8SWT3</accession>
<dbReference type="AlphaFoldDB" id="A0A9Q8SWT3"/>
<protein>
    <submittedName>
        <fullName evidence="1">Uncharacterized protein</fullName>
    </submittedName>
</protein>